<protein>
    <recommendedName>
        <fullName evidence="3">Peptidase</fullName>
    </recommendedName>
</protein>
<dbReference type="PANTHER" id="PTHR41260:SF1">
    <property type="entry name" value="PROTEIN ECSC"/>
    <property type="match status" value="1"/>
</dbReference>
<dbReference type="EMBL" id="NIOF01000006">
    <property type="protein sequence ID" value="OWQ88813.1"/>
    <property type="molecule type" value="Genomic_DNA"/>
</dbReference>
<dbReference type="OrthoDB" id="1238772at2"/>
<dbReference type="InterPro" id="IPR024787">
    <property type="entry name" value="EcsC"/>
</dbReference>
<dbReference type="AlphaFoldDB" id="A0A246J8G2"/>
<evidence type="ECO:0000313" key="2">
    <source>
        <dbReference type="Proteomes" id="UP000197468"/>
    </source>
</evidence>
<dbReference type="PANTHER" id="PTHR41260">
    <property type="entry name" value="PROTEIN ECSC"/>
    <property type="match status" value="1"/>
</dbReference>
<accession>A0A246J8G2</accession>
<dbReference type="Pfam" id="PF12787">
    <property type="entry name" value="EcsC"/>
    <property type="match status" value="1"/>
</dbReference>
<dbReference type="RefSeq" id="WP_088385699.1">
    <property type="nucleotide sequence ID" value="NZ_NIOF01000006.1"/>
</dbReference>
<proteinExistence type="predicted"/>
<evidence type="ECO:0008006" key="3">
    <source>
        <dbReference type="Google" id="ProtNLM"/>
    </source>
</evidence>
<keyword evidence="2" id="KW-1185">Reference proteome</keyword>
<organism evidence="1 2">
    <name type="scientific">Roseateles aquatilis</name>
    <dbReference type="NCBI Taxonomy" id="431061"/>
    <lineage>
        <taxon>Bacteria</taxon>
        <taxon>Pseudomonadati</taxon>
        <taxon>Pseudomonadota</taxon>
        <taxon>Betaproteobacteria</taxon>
        <taxon>Burkholderiales</taxon>
        <taxon>Sphaerotilaceae</taxon>
        <taxon>Roseateles</taxon>
    </lineage>
</organism>
<dbReference type="Proteomes" id="UP000197468">
    <property type="component" value="Unassembled WGS sequence"/>
</dbReference>
<sequence length="299" mass="30949">MNTSQEIWTDSEDAAALKQAVDCLLVESITVKISAAIGSFITRSGKHMPKWAKVKLIGLAHGALKAGLSGAAYTLRDGPGTPASTKSHKVMTAASGAVGGAFGIAGALFEVPVTTTLTLRAIADVARSEGFDINDEQVRVECATILAMGADTPNDDDAFQGYFAARGTFASIATKAAEELAKVAAERSMSAASRGFNGITTDQAGTWVAQLIIKILDKFGIALSSKVAATAVPLLSAATAATLNVLFTDYYQSIARGHFIVRRLEAKYGEAAVRAAMDACAEKRARPAPAGKPAAARAA</sequence>
<name>A0A246J8G2_9BURK</name>
<gene>
    <name evidence="1" type="ORF">CDN99_15150</name>
</gene>
<comment type="caution">
    <text evidence="1">The sequence shown here is derived from an EMBL/GenBank/DDBJ whole genome shotgun (WGS) entry which is preliminary data.</text>
</comment>
<reference evidence="1 2" key="1">
    <citation type="journal article" date="2008" name="Int. J. Syst. Evol. Microbiol.">
        <title>Description of Roseateles aquatilis sp. nov. and Roseateles terrae sp. nov., in the class Betaproteobacteria, and emended description of the genus Roseateles.</title>
        <authorList>
            <person name="Gomila M."/>
            <person name="Bowien B."/>
            <person name="Falsen E."/>
            <person name="Moore E.R."/>
            <person name="Lalucat J."/>
        </authorList>
    </citation>
    <scope>NUCLEOTIDE SEQUENCE [LARGE SCALE GENOMIC DNA]</scope>
    <source>
        <strain evidence="1 2">CCUG 48205</strain>
    </source>
</reference>
<evidence type="ECO:0000313" key="1">
    <source>
        <dbReference type="EMBL" id="OWQ88813.1"/>
    </source>
</evidence>